<dbReference type="Proteomes" id="UP000308652">
    <property type="component" value="Unassembled WGS sequence"/>
</dbReference>
<protein>
    <submittedName>
        <fullName evidence="3">Uncharacterized protein</fullName>
    </submittedName>
</protein>
<sequence length="654" mass="72004">MYRKASRKLLKQALWLTKIKLLYARVTLTRFTTAYFFFALLTCTILAILQGVTYADNSTTVDILSKIVADAGATAELTIFSNGVLQICDGLPNESGTTCNILAARAGSSSTRRALSTVTSVIRATNSSRKIWDRGDDESASSEEGESSDEGEESDDEGEESDDEGKESDDEGVLVESGLATVPANGTTSTTGAGSTTSNGTAASSNPLDRSCILSLSWLEDVLHDAKREDVVTLSFQFWLFSMAVVTILNESLPHLGAALFGHILGTVWAGYRMKSTESLTNVYRKSIVPGPCRGVDLLGDWWEVRRDHTTPIVILNILSLVAFIYLSFMLYKVYAKQTFSRVGASVTIHRMYKLVLFLSVCLQLTGFFSLASTAMWLDKICHGTISFFAQHRDLYMAAFIVTLVLEFPWLVMGWICVRRECKIRFWVFCAISLFLLIISTMMFFSPLYRYIFISWPFFATITVTSYVLVVVTTLLAILCRVNFGKGLSHYLHVSEALEGVDFTPVYFPKDGKEDIEKATYLDEKASPIASPIQYPGLSYQSLKKARGPSVYSEANGSPIILSSTPPLISDLSTPSDFRRFKQSTRDSHIGFNSSSGGAATIHVPLRTSAHSSPDRAVVNSPPTNLADRVKCRHGLPTNPRTTIAVSKHSDGRL</sequence>
<feature type="region of interest" description="Disordered" evidence="1">
    <location>
        <begin position="132"/>
        <end position="206"/>
    </location>
</feature>
<dbReference type="AlphaFoldDB" id="A0A5C3LXT3"/>
<keyword evidence="4" id="KW-1185">Reference proteome</keyword>
<organism evidence="3 4">
    <name type="scientific">Crucibulum laeve</name>
    <dbReference type="NCBI Taxonomy" id="68775"/>
    <lineage>
        <taxon>Eukaryota</taxon>
        <taxon>Fungi</taxon>
        <taxon>Dikarya</taxon>
        <taxon>Basidiomycota</taxon>
        <taxon>Agaricomycotina</taxon>
        <taxon>Agaricomycetes</taxon>
        <taxon>Agaricomycetidae</taxon>
        <taxon>Agaricales</taxon>
        <taxon>Agaricineae</taxon>
        <taxon>Nidulariaceae</taxon>
        <taxon>Crucibulum</taxon>
    </lineage>
</organism>
<feature type="compositionally biased region" description="Low complexity" evidence="1">
    <location>
        <begin position="184"/>
        <end position="206"/>
    </location>
</feature>
<dbReference type="EMBL" id="ML213607">
    <property type="protein sequence ID" value="TFK37642.1"/>
    <property type="molecule type" value="Genomic_DNA"/>
</dbReference>
<dbReference type="OrthoDB" id="2684482at2759"/>
<feature type="compositionally biased region" description="Acidic residues" evidence="1">
    <location>
        <begin position="135"/>
        <end position="173"/>
    </location>
</feature>
<dbReference type="GO" id="GO:0005794">
    <property type="term" value="C:Golgi apparatus"/>
    <property type="evidence" value="ECO:0007669"/>
    <property type="project" value="TreeGrafter"/>
</dbReference>
<keyword evidence="2" id="KW-0472">Membrane</keyword>
<proteinExistence type="predicted"/>
<evidence type="ECO:0000313" key="3">
    <source>
        <dbReference type="EMBL" id="TFK37642.1"/>
    </source>
</evidence>
<dbReference type="STRING" id="68775.A0A5C3LXT3"/>
<dbReference type="PANTHER" id="PTHR34391">
    <property type="entry name" value="UPF0658 GOLGI APPARATUS MEMBRANE PROTEIN C1952.10C-RELATED"/>
    <property type="match status" value="1"/>
</dbReference>
<evidence type="ECO:0000256" key="1">
    <source>
        <dbReference type="SAM" id="MobiDB-lite"/>
    </source>
</evidence>
<keyword evidence="2" id="KW-1133">Transmembrane helix</keyword>
<feature type="transmembrane region" description="Helical" evidence="2">
    <location>
        <begin position="313"/>
        <end position="335"/>
    </location>
</feature>
<reference evidence="3 4" key="1">
    <citation type="journal article" date="2019" name="Nat. Ecol. Evol.">
        <title>Megaphylogeny resolves global patterns of mushroom evolution.</title>
        <authorList>
            <person name="Varga T."/>
            <person name="Krizsan K."/>
            <person name="Foldi C."/>
            <person name="Dima B."/>
            <person name="Sanchez-Garcia M."/>
            <person name="Sanchez-Ramirez S."/>
            <person name="Szollosi G.J."/>
            <person name="Szarkandi J.G."/>
            <person name="Papp V."/>
            <person name="Albert L."/>
            <person name="Andreopoulos W."/>
            <person name="Angelini C."/>
            <person name="Antonin V."/>
            <person name="Barry K.W."/>
            <person name="Bougher N.L."/>
            <person name="Buchanan P."/>
            <person name="Buyck B."/>
            <person name="Bense V."/>
            <person name="Catcheside P."/>
            <person name="Chovatia M."/>
            <person name="Cooper J."/>
            <person name="Damon W."/>
            <person name="Desjardin D."/>
            <person name="Finy P."/>
            <person name="Geml J."/>
            <person name="Haridas S."/>
            <person name="Hughes K."/>
            <person name="Justo A."/>
            <person name="Karasinski D."/>
            <person name="Kautmanova I."/>
            <person name="Kiss B."/>
            <person name="Kocsube S."/>
            <person name="Kotiranta H."/>
            <person name="LaButti K.M."/>
            <person name="Lechner B.E."/>
            <person name="Liimatainen K."/>
            <person name="Lipzen A."/>
            <person name="Lukacs Z."/>
            <person name="Mihaltcheva S."/>
            <person name="Morgado L.N."/>
            <person name="Niskanen T."/>
            <person name="Noordeloos M.E."/>
            <person name="Ohm R.A."/>
            <person name="Ortiz-Santana B."/>
            <person name="Ovrebo C."/>
            <person name="Racz N."/>
            <person name="Riley R."/>
            <person name="Savchenko A."/>
            <person name="Shiryaev A."/>
            <person name="Soop K."/>
            <person name="Spirin V."/>
            <person name="Szebenyi C."/>
            <person name="Tomsovsky M."/>
            <person name="Tulloss R.E."/>
            <person name="Uehling J."/>
            <person name="Grigoriev I.V."/>
            <person name="Vagvolgyi C."/>
            <person name="Papp T."/>
            <person name="Martin F.M."/>
            <person name="Miettinen O."/>
            <person name="Hibbett D.S."/>
            <person name="Nagy L.G."/>
        </authorList>
    </citation>
    <scope>NUCLEOTIDE SEQUENCE [LARGE SCALE GENOMIC DNA]</scope>
    <source>
        <strain evidence="3 4">CBS 166.37</strain>
    </source>
</reference>
<feature type="transmembrane region" description="Helical" evidence="2">
    <location>
        <begin position="21"/>
        <end position="49"/>
    </location>
</feature>
<feature type="transmembrane region" description="Helical" evidence="2">
    <location>
        <begin position="424"/>
        <end position="445"/>
    </location>
</feature>
<evidence type="ECO:0000313" key="4">
    <source>
        <dbReference type="Proteomes" id="UP000308652"/>
    </source>
</evidence>
<feature type="region of interest" description="Disordered" evidence="1">
    <location>
        <begin position="635"/>
        <end position="654"/>
    </location>
</feature>
<feature type="transmembrane region" description="Helical" evidence="2">
    <location>
        <begin position="451"/>
        <end position="479"/>
    </location>
</feature>
<dbReference type="InterPro" id="IPR040410">
    <property type="entry name" value="UPF0658_Golgi"/>
</dbReference>
<keyword evidence="2" id="KW-0812">Transmembrane</keyword>
<name>A0A5C3LXT3_9AGAR</name>
<accession>A0A5C3LXT3</accession>
<evidence type="ECO:0000256" key="2">
    <source>
        <dbReference type="SAM" id="Phobius"/>
    </source>
</evidence>
<feature type="transmembrane region" description="Helical" evidence="2">
    <location>
        <begin position="395"/>
        <end position="417"/>
    </location>
</feature>
<dbReference type="PANTHER" id="PTHR34391:SF2">
    <property type="entry name" value="TRP C-TERMINAL DOMAIN-CONTAINING PROTEIN"/>
    <property type="match status" value="1"/>
</dbReference>
<gene>
    <name evidence="3" type="ORF">BDQ12DRAFT_685042</name>
</gene>
<feature type="transmembrane region" description="Helical" evidence="2">
    <location>
        <begin position="355"/>
        <end position="375"/>
    </location>
</feature>